<keyword evidence="4 12" id="KW-0547">Nucleotide-binding</keyword>
<dbReference type="GO" id="GO:0005524">
    <property type="term" value="F:ATP binding"/>
    <property type="evidence" value="ECO:0007669"/>
    <property type="project" value="UniProtKB-UniRule"/>
</dbReference>
<dbReference type="GO" id="GO:0016887">
    <property type="term" value="F:ATP hydrolysis activity"/>
    <property type="evidence" value="ECO:0007669"/>
    <property type="project" value="InterPro"/>
</dbReference>
<dbReference type="AlphaFoldDB" id="A0A1F5DM30"/>
<dbReference type="PANTHER" id="PTHR24029:SF0">
    <property type="entry name" value="UVRABC SYSTEM PROTEIN B"/>
    <property type="match status" value="1"/>
</dbReference>
<comment type="caution">
    <text evidence="17">The sequence shown here is derived from an EMBL/GenBank/DDBJ whole genome shotgun (WGS) entry which is preliminary data.</text>
</comment>
<evidence type="ECO:0000259" key="14">
    <source>
        <dbReference type="PROSITE" id="PS50151"/>
    </source>
</evidence>
<keyword evidence="6 12" id="KW-0228">DNA excision</keyword>
<evidence type="ECO:0000259" key="16">
    <source>
        <dbReference type="PROSITE" id="PS51194"/>
    </source>
</evidence>
<dbReference type="InterPro" id="IPR001943">
    <property type="entry name" value="UVR_dom"/>
</dbReference>
<reference evidence="17 18" key="1">
    <citation type="journal article" date="2016" name="Nat. Commun.">
        <title>Thousands of microbial genomes shed light on interconnected biogeochemical processes in an aquifer system.</title>
        <authorList>
            <person name="Anantharaman K."/>
            <person name="Brown C.T."/>
            <person name="Hug L.A."/>
            <person name="Sharon I."/>
            <person name="Castelle C.J."/>
            <person name="Probst A.J."/>
            <person name="Thomas B.C."/>
            <person name="Singh A."/>
            <person name="Wilkins M.J."/>
            <person name="Karaoz U."/>
            <person name="Brodie E.L."/>
            <person name="Williams K.H."/>
            <person name="Hubbard S.S."/>
            <person name="Banfield J.F."/>
        </authorList>
    </citation>
    <scope>NUCLEOTIDE SEQUENCE [LARGE SCALE GENOMIC DNA]</scope>
</reference>
<dbReference type="GO" id="GO:0005737">
    <property type="term" value="C:cytoplasm"/>
    <property type="evidence" value="ECO:0007669"/>
    <property type="project" value="UniProtKB-SubCell"/>
</dbReference>
<dbReference type="InterPro" id="IPR004807">
    <property type="entry name" value="UvrB"/>
</dbReference>
<dbReference type="Gene3D" id="4.10.860.10">
    <property type="entry name" value="UVR domain"/>
    <property type="match status" value="1"/>
</dbReference>
<dbReference type="CDD" id="cd18790">
    <property type="entry name" value="SF2_C_UvrB"/>
    <property type="match status" value="1"/>
</dbReference>
<comment type="similarity">
    <text evidence="2 12 13">Belongs to the UvrB family.</text>
</comment>
<accession>A0A1F5DM30</accession>
<dbReference type="CDD" id="cd17916">
    <property type="entry name" value="DEXHc_UvrB"/>
    <property type="match status" value="1"/>
</dbReference>
<dbReference type="GO" id="GO:0009432">
    <property type="term" value="P:SOS response"/>
    <property type="evidence" value="ECO:0007669"/>
    <property type="project" value="UniProtKB-UniRule"/>
</dbReference>
<dbReference type="GO" id="GO:0009380">
    <property type="term" value="C:excinuclease repair complex"/>
    <property type="evidence" value="ECO:0007669"/>
    <property type="project" value="InterPro"/>
</dbReference>
<evidence type="ECO:0000256" key="10">
    <source>
        <dbReference type="ARBA" id="ARBA00026033"/>
    </source>
</evidence>
<dbReference type="SMART" id="SM00490">
    <property type="entry name" value="HELICc"/>
    <property type="match status" value="1"/>
</dbReference>
<dbReference type="PROSITE" id="PS51192">
    <property type="entry name" value="HELICASE_ATP_BIND_1"/>
    <property type="match status" value="1"/>
</dbReference>
<dbReference type="GO" id="GO:0003677">
    <property type="term" value="F:DNA binding"/>
    <property type="evidence" value="ECO:0007669"/>
    <property type="project" value="UniProtKB-UniRule"/>
</dbReference>
<keyword evidence="12 13" id="KW-0742">SOS response</keyword>
<dbReference type="Gene3D" id="3.40.50.300">
    <property type="entry name" value="P-loop containing nucleotide triphosphate hydrolases"/>
    <property type="match status" value="3"/>
</dbReference>
<evidence type="ECO:0000256" key="6">
    <source>
        <dbReference type="ARBA" id="ARBA00022769"/>
    </source>
</evidence>
<dbReference type="InterPro" id="IPR014001">
    <property type="entry name" value="Helicase_ATP-bd"/>
</dbReference>
<evidence type="ECO:0000256" key="2">
    <source>
        <dbReference type="ARBA" id="ARBA00008533"/>
    </source>
</evidence>
<keyword evidence="9 12" id="KW-0234">DNA repair</keyword>
<evidence type="ECO:0000256" key="12">
    <source>
        <dbReference type="HAMAP-Rule" id="MF_00204"/>
    </source>
</evidence>
<dbReference type="InterPro" id="IPR001650">
    <property type="entry name" value="Helicase_C-like"/>
</dbReference>
<dbReference type="InterPro" id="IPR027417">
    <property type="entry name" value="P-loop_NTPase"/>
</dbReference>
<proteinExistence type="inferred from homology"/>
<dbReference type="Pfam" id="PF17757">
    <property type="entry name" value="UvrB_inter"/>
    <property type="match status" value="1"/>
</dbReference>
<evidence type="ECO:0000256" key="9">
    <source>
        <dbReference type="ARBA" id="ARBA00023204"/>
    </source>
</evidence>
<evidence type="ECO:0000256" key="3">
    <source>
        <dbReference type="ARBA" id="ARBA00022490"/>
    </source>
</evidence>
<gene>
    <name evidence="12" type="primary">uvrB</name>
    <name evidence="17" type="ORF">A2V71_02800</name>
</gene>
<dbReference type="InterPro" id="IPR036876">
    <property type="entry name" value="UVR_dom_sf"/>
</dbReference>
<keyword evidence="5 12" id="KW-0227">DNA damage</keyword>
<dbReference type="NCBIfam" id="NF003673">
    <property type="entry name" value="PRK05298.1"/>
    <property type="match status" value="1"/>
</dbReference>
<organism evidence="17 18">
    <name type="scientific">Candidatus Berkelbacteria bacterium RBG_13_40_8</name>
    <dbReference type="NCBI Taxonomy" id="1797467"/>
    <lineage>
        <taxon>Bacteria</taxon>
        <taxon>Candidatus Berkelbacteria</taxon>
    </lineage>
</organism>
<evidence type="ECO:0000256" key="4">
    <source>
        <dbReference type="ARBA" id="ARBA00022741"/>
    </source>
</evidence>
<feature type="domain" description="Helicase ATP-binding" evidence="15">
    <location>
        <begin position="25"/>
        <end position="181"/>
    </location>
</feature>
<name>A0A1F5DM30_9BACT</name>
<comment type="function">
    <text evidence="12">The UvrABC repair system catalyzes the recognition and processing of DNA lesions. A damage recognition complex composed of 2 UvrA and 2 UvrB subunits scans DNA for abnormalities. Upon binding of the UvrA(2)B(2) complex to a putative damaged site, the DNA wraps around one UvrB monomer. DNA wrap is dependent on ATP binding by UvrB and probably causes local melting of the DNA helix, facilitating insertion of UvrB beta-hairpin between the DNA strands. Then UvrB probes one DNA strand for the presence of a lesion. If a lesion is found the UvrA subunits dissociate and the UvrB-DNA preincision complex is formed. This complex is subsequently bound by UvrC and the second UvrB is released. If no lesion is found, the DNA wraps around the other UvrB subunit that will check the other stand for damage.</text>
</comment>
<evidence type="ECO:0000313" key="17">
    <source>
        <dbReference type="EMBL" id="OGD56229.1"/>
    </source>
</evidence>
<evidence type="ECO:0000256" key="11">
    <source>
        <dbReference type="ARBA" id="ARBA00029504"/>
    </source>
</evidence>
<keyword evidence="3 12" id="KW-0963">Cytoplasm</keyword>
<feature type="domain" description="UVR" evidence="14">
    <location>
        <begin position="615"/>
        <end position="650"/>
    </location>
</feature>
<feature type="short sequence motif" description="Beta-hairpin" evidence="12">
    <location>
        <begin position="91"/>
        <end position="114"/>
    </location>
</feature>
<dbReference type="SUPFAM" id="SSF52540">
    <property type="entry name" value="P-loop containing nucleoside triphosphate hydrolases"/>
    <property type="match status" value="2"/>
</dbReference>
<sequence>MMKFKLNQQYKPAGDQPKAIESLVDGLKKNDRFQALLGVTGSGKTFTIANVIQKIQKPTLVIAHNKTLAAQLCSEFRTFFPENAVEYFVSYYDYYQPEAYLPNTDVYIEKDLEINNEIERLRHAATQALLYRKDVIIVASVSCIYGLGNPEIYKESYLYLQKNEKYNRKAILNKLVELYFTRSEVLERGKFRLHGQTLEIMPADQEIIIRVEFDGEKISKISRFEAITMKMIKEDDRITIYPAKHFVVEESLMREAISNIEKELEERVKYFEKEGKFLEAERLNRRTRYDLGLMKEIGYCSGIENYSRYLTGRKQGEPPYVLLDYFPKDFLIVIDESHVTVPQLNGMFEGDRSRKKALIDYGFRLPSAYDNRPLKFPEFETHVKNAIFTSATPGPYEHKKSKQIVEQIIRPTGLVDPEVEIRPTKNQVQDIISQINARASKRERTLVTTLTKRMAEDLSEYLREANIKAEYLHSEVDTLDRVGILENLRKGEFDCLVGVNLLREGLDLPEVTLVAILDADKEGFLRSETSLIQTIGRAARNVKGKVILYADNITGSMQRALDETNRRRKKQIKYNTEHNITPKTIEKAINSIIDHELKPEVTREFIDLENIDDLPAAIKQKQQEMKLAAKNLEFEKAALLRDEIIQLKKLRIK</sequence>
<dbReference type="Pfam" id="PF02151">
    <property type="entry name" value="UVR"/>
    <property type="match status" value="1"/>
</dbReference>
<dbReference type="PANTHER" id="PTHR24029">
    <property type="entry name" value="UVRABC SYSTEM PROTEIN B"/>
    <property type="match status" value="1"/>
</dbReference>
<keyword evidence="7 12" id="KW-0067">ATP-binding</keyword>
<comment type="subcellular location">
    <subcellularLocation>
        <location evidence="1 12 13">Cytoplasm</location>
    </subcellularLocation>
</comment>
<feature type="binding site" evidence="12">
    <location>
        <begin position="38"/>
        <end position="45"/>
    </location>
    <ligand>
        <name>ATP</name>
        <dbReference type="ChEBI" id="CHEBI:30616"/>
    </ligand>
</feature>
<dbReference type="InterPro" id="IPR041471">
    <property type="entry name" value="UvrB_inter"/>
</dbReference>
<evidence type="ECO:0000256" key="8">
    <source>
        <dbReference type="ARBA" id="ARBA00022881"/>
    </source>
</evidence>
<keyword evidence="8 12" id="KW-0267">Excision nuclease</keyword>
<dbReference type="InterPro" id="IPR024759">
    <property type="entry name" value="UvrB_YAD/RRR_dom"/>
</dbReference>
<evidence type="ECO:0000256" key="7">
    <source>
        <dbReference type="ARBA" id="ARBA00022840"/>
    </source>
</evidence>
<comment type="subunit">
    <text evidence="10 12 13">Forms a heterotetramer with UvrA during the search for lesions. Interacts with UvrC in an incision complex.</text>
</comment>
<dbReference type="GO" id="GO:0006289">
    <property type="term" value="P:nucleotide-excision repair"/>
    <property type="evidence" value="ECO:0007669"/>
    <property type="project" value="UniProtKB-UniRule"/>
</dbReference>
<evidence type="ECO:0000259" key="15">
    <source>
        <dbReference type="PROSITE" id="PS51192"/>
    </source>
</evidence>
<evidence type="ECO:0000256" key="5">
    <source>
        <dbReference type="ARBA" id="ARBA00022763"/>
    </source>
</evidence>
<dbReference type="GO" id="GO:0009381">
    <property type="term" value="F:excinuclease ABC activity"/>
    <property type="evidence" value="ECO:0007669"/>
    <property type="project" value="UniProtKB-UniRule"/>
</dbReference>
<dbReference type="Pfam" id="PF00271">
    <property type="entry name" value="Helicase_C"/>
    <property type="match status" value="1"/>
</dbReference>
<comment type="domain">
    <text evidence="12">The beta-hairpin motif is involved in DNA binding.</text>
</comment>
<dbReference type="Pfam" id="PF12344">
    <property type="entry name" value="UvrB"/>
    <property type="match status" value="1"/>
</dbReference>
<dbReference type="PROSITE" id="PS50151">
    <property type="entry name" value="UVR"/>
    <property type="match status" value="1"/>
</dbReference>
<protein>
    <recommendedName>
        <fullName evidence="11 12">UvrABC system protein B</fullName>
        <shortName evidence="12">Protein UvrB</shortName>
    </recommendedName>
    <alternativeName>
        <fullName evidence="12">Excinuclease ABC subunit B</fullName>
    </alternativeName>
</protein>
<feature type="domain" description="Helicase C-terminal" evidence="16">
    <location>
        <begin position="427"/>
        <end position="589"/>
    </location>
</feature>
<evidence type="ECO:0000313" key="18">
    <source>
        <dbReference type="Proteomes" id="UP000178764"/>
    </source>
</evidence>
<evidence type="ECO:0000256" key="1">
    <source>
        <dbReference type="ARBA" id="ARBA00004496"/>
    </source>
</evidence>
<dbReference type="NCBIfam" id="TIGR00631">
    <property type="entry name" value="uvrb"/>
    <property type="match status" value="1"/>
</dbReference>
<dbReference type="PROSITE" id="PS51194">
    <property type="entry name" value="HELICASE_CTER"/>
    <property type="match status" value="1"/>
</dbReference>
<dbReference type="SUPFAM" id="SSF46600">
    <property type="entry name" value="C-terminal UvrC-binding domain of UvrB"/>
    <property type="match status" value="1"/>
</dbReference>
<dbReference type="HAMAP" id="MF_00204">
    <property type="entry name" value="UvrB"/>
    <property type="match status" value="1"/>
</dbReference>
<dbReference type="SMART" id="SM00487">
    <property type="entry name" value="DEXDc"/>
    <property type="match status" value="1"/>
</dbReference>
<dbReference type="InterPro" id="IPR006935">
    <property type="entry name" value="Helicase/UvrB_N"/>
</dbReference>
<dbReference type="Proteomes" id="UP000178764">
    <property type="component" value="Unassembled WGS sequence"/>
</dbReference>
<evidence type="ECO:0000256" key="13">
    <source>
        <dbReference type="RuleBase" id="RU003587"/>
    </source>
</evidence>
<dbReference type="Pfam" id="PF04851">
    <property type="entry name" value="ResIII"/>
    <property type="match status" value="1"/>
</dbReference>
<dbReference type="EMBL" id="MEZT01000024">
    <property type="protein sequence ID" value="OGD56229.1"/>
    <property type="molecule type" value="Genomic_DNA"/>
</dbReference>